<gene>
    <name evidence="1" type="ORF">BJX63DRAFT_154057</name>
</gene>
<sequence>MTQALTRLFLTVARPGTFSLLHFFPSLLMCTKLPRFLLICSDTRTTPAVLRTKLHNFRLFNPEWVLHGSILSWRCEVACSMELEEIAQIGVP</sequence>
<comment type="caution">
    <text evidence="1">The sequence shown here is derived from an EMBL/GenBank/DDBJ whole genome shotgun (WGS) entry which is preliminary data.</text>
</comment>
<dbReference type="EMBL" id="JBFXLT010000025">
    <property type="protein sequence ID" value="KAL2815967.1"/>
    <property type="molecule type" value="Genomic_DNA"/>
</dbReference>
<proteinExistence type="predicted"/>
<reference evidence="1 2" key="1">
    <citation type="submission" date="2024-07" db="EMBL/GenBank/DDBJ databases">
        <title>Section-level genome sequencing and comparative genomics of Aspergillus sections Usti and Cavernicolus.</title>
        <authorList>
            <consortium name="Lawrence Berkeley National Laboratory"/>
            <person name="Nybo J.L."/>
            <person name="Vesth T.C."/>
            <person name="Theobald S."/>
            <person name="Frisvad J.C."/>
            <person name="Larsen T.O."/>
            <person name="Kjaerboelling I."/>
            <person name="Rothschild-Mancinelli K."/>
            <person name="Lyhne E.K."/>
            <person name="Kogle M.E."/>
            <person name="Barry K."/>
            <person name="Clum A."/>
            <person name="Na H."/>
            <person name="Ledsgaard L."/>
            <person name="Lin J."/>
            <person name="Lipzen A."/>
            <person name="Kuo A."/>
            <person name="Riley R."/>
            <person name="Mondo S."/>
            <person name="Labutti K."/>
            <person name="Haridas S."/>
            <person name="Pangalinan J."/>
            <person name="Salamov A.A."/>
            <person name="Simmons B.A."/>
            <person name="Magnuson J.K."/>
            <person name="Chen J."/>
            <person name="Drula E."/>
            <person name="Henrissat B."/>
            <person name="Wiebenga A."/>
            <person name="Lubbers R.J."/>
            <person name="Gomes A.C."/>
            <person name="Makela M.R."/>
            <person name="Stajich J."/>
            <person name="Grigoriev I.V."/>
            <person name="Mortensen U.H."/>
            <person name="De Vries R.P."/>
            <person name="Baker S.E."/>
            <person name="Andersen M.R."/>
        </authorList>
    </citation>
    <scope>NUCLEOTIDE SEQUENCE [LARGE SCALE GENOMIC DNA]</scope>
    <source>
        <strain evidence="1 2">CBS 588.65</strain>
    </source>
</reference>
<accession>A0ABR4HMK8</accession>
<dbReference type="Proteomes" id="UP001610334">
    <property type="component" value="Unassembled WGS sequence"/>
</dbReference>
<evidence type="ECO:0000313" key="1">
    <source>
        <dbReference type="EMBL" id="KAL2815967.1"/>
    </source>
</evidence>
<organism evidence="1 2">
    <name type="scientific">Aspergillus granulosus</name>
    <dbReference type="NCBI Taxonomy" id="176169"/>
    <lineage>
        <taxon>Eukaryota</taxon>
        <taxon>Fungi</taxon>
        <taxon>Dikarya</taxon>
        <taxon>Ascomycota</taxon>
        <taxon>Pezizomycotina</taxon>
        <taxon>Eurotiomycetes</taxon>
        <taxon>Eurotiomycetidae</taxon>
        <taxon>Eurotiales</taxon>
        <taxon>Aspergillaceae</taxon>
        <taxon>Aspergillus</taxon>
        <taxon>Aspergillus subgen. Nidulantes</taxon>
    </lineage>
</organism>
<keyword evidence="2" id="KW-1185">Reference proteome</keyword>
<name>A0ABR4HMK8_9EURO</name>
<evidence type="ECO:0008006" key="3">
    <source>
        <dbReference type="Google" id="ProtNLM"/>
    </source>
</evidence>
<protein>
    <recommendedName>
        <fullName evidence="3">Secreted protein</fullName>
    </recommendedName>
</protein>
<evidence type="ECO:0000313" key="2">
    <source>
        <dbReference type="Proteomes" id="UP001610334"/>
    </source>
</evidence>